<comment type="subcellular location">
    <subcellularLocation>
        <location evidence="1">Membrane</location>
        <topology evidence="1">Multi-pass membrane protein</topology>
    </subcellularLocation>
</comment>
<dbReference type="GeneTree" id="ENSGT00950000183102"/>
<feature type="compositionally biased region" description="Polar residues" evidence="6">
    <location>
        <begin position="246"/>
        <end position="270"/>
    </location>
</feature>
<feature type="region of interest" description="Disordered" evidence="6">
    <location>
        <begin position="242"/>
        <end position="270"/>
    </location>
</feature>
<keyword evidence="2 5" id="KW-0812">Transmembrane</keyword>
<dbReference type="Ensembl" id="ENSDCDT00010043825.1">
    <property type="protein sequence ID" value="ENSDCDP00010035106.1"/>
    <property type="gene ID" value="ENSDCDG00010022668.1"/>
</dbReference>
<feature type="transmembrane region" description="Helical" evidence="7">
    <location>
        <begin position="119"/>
        <end position="139"/>
    </location>
</feature>
<keyword evidence="4 5" id="KW-0472">Membrane</keyword>
<feature type="region of interest" description="Disordered" evidence="6">
    <location>
        <begin position="1"/>
        <end position="39"/>
    </location>
</feature>
<name>A0AAY4CRX4_9TELE</name>
<evidence type="ECO:0000256" key="5">
    <source>
        <dbReference type="PROSITE-ProRule" id="PRU00581"/>
    </source>
</evidence>
<evidence type="ECO:0000256" key="1">
    <source>
        <dbReference type="ARBA" id="ARBA00004141"/>
    </source>
</evidence>
<evidence type="ECO:0000259" key="8">
    <source>
        <dbReference type="PROSITE" id="PS51225"/>
    </source>
</evidence>
<feature type="compositionally biased region" description="Low complexity" evidence="6">
    <location>
        <begin position="13"/>
        <end position="26"/>
    </location>
</feature>
<evidence type="ECO:0000256" key="2">
    <source>
        <dbReference type="ARBA" id="ARBA00022692"/>
    </source>
</evidence>
<feature type="compositionally biased region" description="Basic and acidic residues" evidence="6">
    <location>
        <begin position="1"/>
        <end position="11"/>
    </location>
</feature>
<dbReference type="PROSITE" id="PS51225">
    <property type="entry name" value="MARVEL"/>
    <property type="match status" value="1"/>
</dbReference>
<evidence type="ECO:0000313" key="9">
    <source>
        <dbReference type="Ensembl" id="ENSDCDP00010035106.1"/>
    </source>
</evidence>
<feature type="domain" description="MARVEL" evidence="8">
    <location>
        <begin position="44"/>
        <end position="235"/>
    </location>
</feature>
<reference evidence="9 10" key="1">
    <citation type="submission" date="2020-06" db="EMBL/GenBank/DDBJ databases">
        <authorList>
            <consortium name="Wellcome Sanger Institute Data Sharing"/>
        </authorList>
    </citation>
    <scope>NUCLEOTIDE SEQUENCE [LARGE SCALE GENOMIC DNA]</scope>
</reference>
<reference evidence="9" key="2">
    <citation type="submission" date="2025-08" db="UniProtKB">
        <authorList>
            <consortium name="Ensembl"/>
        </authorList>
    </citation>
    <scope>IDENTIFICATION</scope>
</reference>
<reference evidence="9" key="3">
    <citation type="submission" date="2025-09" db="UniProtKB">
        <authorList>
            <consortium name="Ensembl"/>
        </authorList>
    </citation>
    <scope>IDENTIFICATION</scope>
</reference>
<feature type="transmembrane region" description="Helical" evidence="7">
    <location>
        <begin position="210"/>
        <end position="234"/>
    </location>
</feature>
<dbReference type="Proteomes" id="UP000694580">
    <property type="component" value="Chromosome 19"/>
</dbReference>
<evidence type="ECO:0000256" key="4">
    <source>
        <dbReference type="ARBA" id="ARBA00023136"/>
    </source>
</evidence>
<organism evidence="9 10">
    <name type="scientific">Denticeps clupeoides</name>
    <name type="common">denticle herring</name>
    <dbReference type="NCBI Taxonomy" id="299321"/>
    <lineage>
        <taxon>Eukaryota</taxon>
        <taxon>Metazoa</taxon>
        <taxon>Chordata</taxon>
        <taxon>Craniata</taxon>
        <taxon>Vertebrata</taxon>
        <taxon>Euteleostomi</taxon>
        <taxon>Actinopterygii</taxon>
        <taxon>Neopterygii</taxon>
        <taxon>Teleostei</taxon>
        <taxon>Clupei</taxon>
        <taxon>Clupeiformes</taxon>
        <taxon>Denticipitoidei</taxon>
        <taxon>Denticipitidae</taxon>
        <taxon>Denticeps</taxon>
    </lineage>
</organism>
<gene>
    <name evidence="9" type="primary">si:ch211-191a24.4</name>
</gene>
<evidence type="ECO:0000256" key="6">
    <source>
        <dbReference type="SAM" id="MobiDB-lite"/>
    </source>
</evidence>
<keyword evidence="10" id="KW-1185">Reference proteome</keyword>
<feature type="transmembrane region" description="Helical" evidence="7">
    <location>
        <begin position="151"/>
        <end position="174"/>
    </location>
</feature>
<keyword evidence="3 7" id="KW-1133">Transmembrane helix</keyword>
<evidence type="ECO:0000313" key="10">
    <source>
        <dbReference type="Proteomes" id="UP000694580"/>
    </source>
</evidence>
<sequence length="270" mass="29446">MSDPSRHRQQNERPPSQSRSAAARPRPSQRRPPREEYEESKCSYMCSRRGIVLICAVLTNALVLICVVAAMMSMSGMSAAGGLSSGSFNLDAQLPFEGTELQQVRDLDMQYSQMRAPGVYGGVTFSLVMGVVSLLFVVSGGKPAYALPRRLLIGTLAFQAAGAVAYVVAVALYLHFVTGVNSTDVCKKRERLYAGRGHTWMNCSVSGGDAAVALFGVITAILYAAGAFLTYVTLRNVTDFHREQQQRNSTRTHTHTPSDTNTQYSDKTYI</sequence>
<evidence type="ECO:0000256" key="3">
    <source>
        <dbReference type="ARBA" id="ARBA00022989"/>
    </source>
</evidence>
<evidence type="ECO:0000256" key="7">
    <source>
        <dbReference type="SAM" id="Phobius"/>
    </source>
</evidence>
<feature type="transmembrane region" description="Helical" evidence="7">
    <location>
        <begin position="51"/>
        <end position="74"/>
    </location>
</feature>
<protein>
    <recommendedName>
        <fullName evidence="8">MARVEL domain-containing protein</fullName>
    </recommendedName>
</protein>
<dbReference type="InterPro" id="IPR008253">
    <property type="entry name" value="Marvel"/>
</dbReference>
<accession>A0AAY4CRX4</accession>
<dbReference type="AlphaFoldDB" id="A0AAY4CRX4"/>
<dbReference type="GO" id="GO:0016020">
    <property type="term" value="C:membrane"/>
    <property type="evidence" value="ECO:0007669"/>
    <property type="project" value="UniProtKB-SubCell"/>
</dbReference>
<proteinExistence type="predicted"/>